<evidence type="ECO:0000259" key="1">
    <source>
        <dbReference type="Pfam" id="PF00117"/>
    </source>
</evidence>
<dbReference type="Proteomes" id="UP000530320">
    <property type="component" value="Unassembled WGS sequence"/>
</dbReference>
<dbReference type="SUPFAM" id="SSF52317">
    <property type="entry name" value="Class I glutamine amidotransferase-like"/>
    <property type="match status" value="1"/>
</dbReference>
<proteinExistence type="predicted"/>
<dbReference type="CDD" id="cd01741">
    <property type="entry name" value="GATase1_1"/>
    <property type="match status" value="1"/>
</dbReference>
<sequence length="231" mass="26204">MGRLLYLANGASRTSPARLEEFFSDQGVDVDVFWAFDGEFPERLDRYQGVLLSGSPHAAYDDVPFIHREHDLIREGARRNLPMLGLCFGHQILASALCGRDQVFRRAYCEVGYKWLETRPDAMGDQLCDGLGEATHMFVWHNDEVRADHPDMRIIAASDVCPNHIWRYRDQQIWGVQGHPEIPLERAPDWLNAVRSRLERDGANVDDLIAQASDANGGKTMLRRFAGIVRG</sequence>
<dbReference type="PANTHER" id="PTHR42695:SF5">
    <property type="entry name" value="GLUTAMINE AMIDOTRANSFERASE YLR126C-RELATED"/>
    <property type="match status" value="1"/>
</dbReference>
<gene>
    <name evidence="2" type="ORF">HLH44_06490</name>
</gene>
<dbReference type="GO" id="GO:0005829">
    <property type="term" value="C:cytosol"/>
    <property type="evidence" value="ECO:0007669"/>
    <property type="project" value="TreeGrafter"/>
</dbReference>
<evidence type="ECO:0000313" key="2">
    <source>
        <dbReference type="EMBL" id="MBB2197113.1"/>
    </source>
</evidence>
<comment type="caution">
    <text evidence="2">The sequence shown here is derived from an EMBL/GenBank/DDBJ whole genome shotgun (WGS) entry which is preliminary data.</text>
</comment>
<organism evidence="2 3">
    <name type="scientific">Gluconacetobacter dulcium</name>
    <dbReference type="NCBI Taxonomy" id="2729096"/>
    <lineage>
        <taxon>Bacteria</taxon>
        <taxon>Pseudomonadati</taxon>
        <taxon>Pseudomonadota</taxon>
        <taxon>Alphaproteobacteria</taxon>
        <taxon>Acetobacterales</taxon>
        <taxon>Acetobacteraceae</taxon>
        <taxon>Gluconacetobacter</taxon>
    </lineage>
</organism>
<dbReference type="AlphaFoldDB" id="A0A7W4JYM0"/>
<reference evidence="2 3" key="1">
    <citation type="submission" date="2020-04" db="EMBL/GenBank/DDBJ databases">
        <title>Description of novel Gluconacetobacter.</title>
        <authorList>
            <person name="Sombolestani A."/>
        </authorList>
    </citation>
    <scope>NUCLEOTIDE SEQUENCE [LARGE SCALE GENOMIC DNA]</scope>
    <source>
        <strain evidence="2 3">LMG 22058</strain>
    </source>
</reference>
<dbReference type="EMBL" id="JABEQP010000003">
    <property type="protein sequence ID" value="MBB2197113.1"/>
    <property type="molecule type" value="Genomic_DNA"/>
</dbReference>
<dbReference type="Pfam" id="PF00117">
    <property type="entry name" value="GATase"/>
    <property type="match status" value="1"/>
</dbReference>
<dbReference type="InterPro" id="IPR017926">
    <property type="entry name" value="GATASE"/>
</dbReference>
<accession>A0A7W4JYM0</accession>
<dbReference type="InterPro" id="IPR044992">
    <property type="entry name" value="ChyE-like"/>
</dbReference>
<dbReference type="RefSeq" id="WP_183008581.1">
    <property type="nucleotide sequence ID" value="NZ_JABEQP010000003.1"/>
</dbReference>
<dbReference type="PROSITE" id="PS51273">
    <property type="entry name" value="GATASE_TYPE_1"/>
    <property type="match status" value="1"/>
</dbReference>
<evidence type="ECO:0000313" key="3">
    <source>
        <dbReference type="Proteomes" id="UP000530320"/>
    </source>
</evidence>
<dbReference type="Gene3D" id="3.40.50.880">
    <property type="match status" value="1"/>
</dbReference>
<name>A0A7W4JYM0_9PROT</name>
<keyword evidence="2" id="KW-0315">Glutamine amidotransferase</keyword>
<keyword evidence="2" id="KW-0808">Transferase</keyword>
<dbReference type="InterPro" id="IPR029062">
    <property type="entry name" value="Class_I_gatase-like"/>
</dbReference>
<dbReference type="PANTHER" id="PTHR42695">
    <property type="entry name" value="GLUTAMINE AMIDOTRANSFERASE YLR126C-RELATED"/>
    <property type="match status" value="1"/>
</dbReference>
<feature type="domain" description="Glutamine amidotransferase" evidence="1">
    <location>
        <begin position="24"/>
        <end position="184"/>
    </location>
</feature>
<dbReference type="GO" id="GO:0016740">
    <property type="term" value="F:transferase activity"/>
    <property type="evidence" value="ECO:0007669"/>
    <property type="project" value="UniProtKB-KW"/>
</dbReference>
<protein>
    <submittedName>
        <fullName evidence="2">Type 1 glutamine amidotransferase</fullName>
    </submittedName>
</protein>